<sequence length="377" mass="43524">MVPARGPKKSQVNNQNYKGHGLSKGKEREQGAPIRFKTALMNTLMDVLRHRPGWVEVKDEGAWDFYWCDVSWLRENFDHTYMDEHVRISHFRNHYELTRKNYMVKNLKRFRKQLEREAGKLEAAKCDFFPKTFELPSEYHLFVEEFRKNPGITWIMKPVARSQGKGIFLFRRLKDIMDWRKDTRNSDDQKDDIPVENYVAQRYIENPYLIGGEMAVSAPALLLHGYQSVSQQALTSSLPRAQPDTRREGTHGKRSVLQSPTPSHCSPLLSLPRWLLEVNASPSLTASSQEDYELKTCLLEDTLHVVDMEARLTGREKRVGGFDLMWNDGPVSREEGPPDLSGTGNFVTNTHLGCVNDRKKQLRQLFCSLQVQKKASN</sequence>
<dbReference type="AlphaFoldDB" id="A0A2K5QHI4"/>
<comment type="similarity">
    <text evidence="1">Belongs to the tubulin--tyrosine ligase family.</text>
</comment>
<dbReference type="PANTHER" id="PTHR12241:SF39">
    <property type="entry name" value="TUBULIN POLYGLUTAMYLASE TTLL9-RELATED"/>
    <property type="match status" value="1"/>
</dbReference>
<keyword evidence="8" id="KW-1185">Reference proteome</keyword>
<feature type="region of interest" description="Disordered" evidence="6">
    <location>
        <begin position="1"/>
        <end position="28"/>
    </location>
</feature>
<dbReference type="GO" id="GO:0015631">
    <property type="term" value="F:tubulin binding"/>
    <property type="evidence" value="ECO:0007669"/>
    <property type="project" value="TreeGrafter"/>
</dbReference>
<feature type="region of interest" description="Disordered" evidence="6">
    <location>
        <begin position="234"/>
        <end position="264"/>
    </location>
</feature>
<gene>
    <name evidence="7" type="primary">TTLL9</name>
</gene>
<evidence type="ECO:0000256" key="2">
    <source>
        <dbReference type="ARBA" id="ARBA00022598"/>
    </source>
</evidence>
<keyword evidence="2" id="KW-0436">Ligase</keyword>
<evidence type="ECO:0000256" key="3">
    <source>
        <dbReference type="ARBA" id="ARBA00022741"/>
    </source>
</evidence>
<reference evidence="7" key="2">
    <citation type="submission" date="2025-09" db="UniProtKB">
        <authorList>
            <consortium name="Ensembl"/>
        </authorList>
    </citation>
    <scope>IDENTIFICATION</scope>
</reference>
<dbReference type="Pfam" id="PF03133">
    <property type="entry name" value="TTL"/>
    <property type="match status" value="2"/>
</dbReference>
<evidence type="ECO:0000256" key="6">
    <source>
        <dbReference type="SAM" id="MobiDB-lite"/>
    </source>
</evidence>
<reference evidence="7" key="1">
    <citation type="submission" date="2025-08" db="UniProtKB">
        <authorList>
            <consortium name="Ensembl"/>
        </authorList>
    </citation>
    <scope>IDENTIFICATION</scope>
</reference>
<dbReference type="InterPro" id="IPR004344">
    <property type="entry name" value="TTL/TTLL_fam"/>
</dbReference>
<evidence type="ECO:0000256" key="5">
    <source>
        <dbReference type="ARBA" id="ARBA00030445"/>
    </source>
</evidence>
<proteinExistence type="inferred from homology"/>
<dbReference type="PROSITE" id="PS51221">
    <property type="entry name" value="TTL"/>
    <property type="match status" value="1"/>
</dbReference>
<evidence type="ECO:0000256" key="4">
    <source>
        <dbReference type="ARBA" id="ARBA00022840"/>
    </source>
</evidence>
<dbReference type="SUPFAM" id="SSF56059">
    <property type="entry name" value="Glutathione synthetase ATP-binding domain-like"/>
    <property type="match status" value="1"/>
</dbReference>
<dbReference type="PANTHER" id="PTHR12241">
    <property type="entry name" value="TUBULIN POLYGLUTAMYLASE"/>
    <property type="match status" value="1"/>
</dbReference>
<dbReference type="OMA" id="EWISERF"/>
<dbReference type="STRING" id="9516.ENSCCAP00000015315"/>
<dbReference type="GO" id="GO:0036064">
    <property type="term" value="C:ciliary basal body"/>
    <property type="evidence" value="ECO:0007669"/>
    <property type="project" value="Ensembl"/>
</dbReference>
<dbReference type="GO" id="GO:0070740">
    <property type="term" value="F:tubulin-glutamic acid ligase activity"/>
    <property type="evidence" value="ECO:0007669"/>
    <property type="project" value="Ensembl"/>
</dbReference>
<dbReference type="GO" id="GO:0005524">
    <property type="term" value="F:ATP binding"/>
    <property type="evidence" value="ECO:0007669"/>
    <property type="project" value="UniProtKB-KW"/>
</dbReference>
<accession>A0A2K5QHI4</accession>
<dbReference type="GO" id="GO:0000226">
    <property type="term" value="P:microtubule cytoskeleton organization"/>
    <property type="evidence" value="ECO:0007669"/>
    <property type="project" value="TreeGrafter"/>
</dbReference>
<evidence type="ECO:0000313" key="8">
    <source>
        <dbReference type="Proteomes" id="UP000233040"/>
    </source>
</evidence>
<name>A0A2K5QHI4_CEBIM</name>
<evidence type="ECO:0000313" key="7">
    <source>
        <dbReference type="Ensembl" id="ENSCCAP00000015315.1"/>
    </source>
</evidence>
<organism evidence="7 8">
    <name type="scientific">Cebus imitator</name>
    <name type="common">Panamanian white-faced capuchin</name>
    <name type="synonym">Cebus capucinus imitator</name>
    <dbReference type="NCBI Taxonomy" id="2715852"/>
    <lineage>
        <taxon>Eukaryota</taxon>
        <taxon>Metazoa</taxon>
        <taxon>Chordata</taxon>
        <taxon>Craniata</taxon>
        <taxon>Vertebrata</taxon>
        <taxon>Euteleostomi</taxon>
        <taxon>Mammalia</taxon>
        <taxon>Eutheria</taxon>
        <taxon>Euarchontoglires</taxon>
        <taxon>Primates</taxon>
        <taxon>Haplorrhini</taxon>
        <taxon>Platyrrhini</taxon>
        <taxon>Cebidae</taxon>
        <taxon>Cebinae</taxon>
        <taxon>Cebus</taxon>
    </lineage>
</organism>
<dbReference type="GeneTree" id="ENSGT00940000159879"/>
<keyword evidence="4" id="KW-0067">ATP-binding</keyword>
<dbReference type="Gene3D" id="3.30.1490.20">
    <property type="entry name" value="ATP-grasp fold, A domain"/>
    <property type="match status" value="1"/>
</dbReference>
<protein>
    <recommendedName>
        <fullName evidence="5">Tubulin--tyrosine ligase-like protein 9</fullName>
    </recommendedName>
</protein>
<dbReference type="GO" id="GO:0030317">
    <property type="term" value="P:flagellated sperm motility"/>
    <property type="evidence" value="ECO:0007669"/>
    <property type="project" value="Ensembl"/>
</dbReference>
<dbReference type="Proteomes" id="UP000233040">
    <property type="component" value="Unassembled WGS sequence"/>
</dbReference>
<dbReference type="Ensembl" id="ENSCCAT00000032760.1">
    <property type="protein sequence ID" value="ENSCCAP00000015315.1"/>
    <property type="gene ID" value="ENSCCAG00000025444.1"/>
</dbReference>
<dbReference type="InterPro" id="IPR013815">
    <property type="entry name" value="ATP_grasp_subdomain_1"/>
</dbReference>
<dbReference type="Gene3D" id="3.30.470.20">
    <property type="entry name" value="ATP-grasp fold, B domain"/>
    <property type="match status" value="1"/>
</dbReference>
<evidence type="ECO:0000256" key="1">
    <source>
        <dbReference type="ARBA" id="ARBA00006820"/>
    </source>
</evidence>
<keyword evidence="3" id="KW-0547">Nucleotide-binding</keyword>